<dbReference type="AlphaFoldDB" id="A0A177AQC6"/>
<dbReference type="Proteomes" id="UP000078046">
    <property type="component" value="Unassembled WGS sequence"/>
</dbReference>
<gene>
    <name evidence="1" type="ORF">A3Q56_08296</name>
</gene>
<dbReference type="EMBL" id="LWCA01002251">
    <property type="protein sequence ID" value="OAF64000.1"/>
    <property type="molecule type" value="Genomic_DNA"/>
</dbReference>
<keyword evidence="2" id="KW-1185">Reference proteome</keyword>
<sequence>MDMLRNRVLSIVTLNQLIQYSKDKIVKNIYNEDCDSNCTKAAFMRNVKILEQTVEDCYILGCVCKSDNLKMIKSKSSDTTILRIYKNENNSLEEVTNVQSSRIKSKFEKKNFYKMVRKHMSDLKNERTQMCKRESIIAYHDESKSDTMQSDLLNRENSSHVTSNTPCIRRKILLDPGFRKKSISFDDIVNKGDIKTDKFFEGSDELDKNTIDYLDCFPSKFKDEINNTSVQGSTITLGLLSGDLYIISISSFEHSCSRDFKNYMSYHKINLFSDKILLLAPFNEDGLLIGNSVNRYNQQYLNKMDKTMTEKDDTVKLIAVTKEEIYSINWSTFEIFYKMKHCELGFIDCTSANVCYLAGYYIQLLLQYIQ</sequence>
<proteinExistence type="predicted"/>
<comment type="caution">
    <text evidence="1">The sequence shown here is derived from an EMBL/GenBank/DDBJ whole genome shotgun (WGS) entry which is preliminary data.</text>
</comment>
<evidence type="ECO:0000313" key="2">
    <source>
        <dbReference type="Proteomes" id="UP000078046"/>
    </source>
</evidence>
<evidence type="ECO:0000313" key="1">
    <source>
        <dbReference type="EMBL" id="OAF64000.1"/>
    </source>
</evidence>
<protein>
    <submittedName>
        <fullName evidence="1">Uncharacterized protein</fullName>
    </submittedName>
</protein>
<accession>A0A177AQC6</accession>
<name>A0A177AQC6_9BILA</name>
<organism evidence="1 2">
    <name type="scientific">Intoshia linei</name>
    <dbReference type="NCBI Taxonomy" id="1819745"/>
    <lineage>
        <taxon>Eukaryota</taxon>
        <taxon>Metazoa</taxon>
        <taxon>Spiralia</taxon>
        <taxon>Lophotrochozoa</taxon>
        <taxon>Mesozoa</taxon>
        <taxon>Orthonectida</taxon>
        <taxon>Rhopaluridae</taxon>
        <taxon>Intoshia</taxon>
    </lineage>
</organism>
<reference evidence="1 2" key="1">
    <citation type="submission" date="2016-04" db="EMBL/GenBank/DDBJ databases">
        <title>The genome of Intoshia linei affirms orthonectids as highly simplified spiralians.</title>
        <authorList>
            <person name="Mikhailov K.V."/>
            <person name="Slusarev G.S."/>
            <person name="Nikitin M.A."/>
            <person name="Logacheva M.D."/>
            <person name="Penin A."/>
            <person name="Aleoshin V."/>
            <person name="Panchin Y.V."/>
        </authorList>
    </citation>
    <scope>NUCLEOTIDE SEQUENCE [LARGE SCALE GENOMIC DNA]</scope>
    <source>
        <strain evidence="1">Intl2013</strain>
        <tissue evidence="1">Whole animal</tissue>
    </source>
</reference>